<sequence>MTTFSHSLGRAASVHSANSSLGSGHWNSAARKRPFGSAYSRPTPVRRPSPKRSDGRIQVLRTRAP</sequence>
<evidence type="ECO:0000313" key="3">
    <source>
        <dbReference type="Proteomes" id="UP000235616"/>
    </source>
</evidence>
<evidence type="ECO:0000256" key="1">
    <source>
        <dbReference type="SAM" id="MobiDB-lite"/>
    </source>
</evidence>
<dbReference type="EMBL" id="PNYA01000050">
    <property type="protein sequence ID" value="PMS14364.1"/>
    <property type="molecule type" value="Genomic_DNA"/>
</dbReference>
<dbReference type="Proteomes" id="UP000235616">
    <property type="component" value="Unassembled WGS sequence"/>
</dbReference>
<name>A0A2N7VBA5_9BURK</name>
<gene>
    <name evidence="2" type="ORF">C0Z18_32040</name>
</gene>
<protein>
    <submittedName>
        <fullName evidence="2">Uncharacterized protein</fullName>
    </submittedName>
</protein>
<feature type="compositionally biased region" description="Polar residues" evidence="1">
    <location>
        <begin position="15"/>
        <end position="26"/>
    </location>
</feature>
<dbReference type="AlphaFoldDB" id="A0A2N7VBA5"/>
<keyword evidence="3" id="KW-1185">Reference proteome</keyword>
<accession>A0A2N7VBA5</accession>
<comment type="caution">
    <text evidence="2">The sequence shown here is derived from an EMBL/GenBank/DDBJ whole genome shotgun (WGS) entry which is preliminary data.</text>
</comment>
<evidence type="ECO:0000313" key="2">
    <source>
        <dbReference type="EMBL" id="PMS14364.1"/>
    </source>
</evidence>
<proteinExistence type="predicted"/>
<reference evidence="2 3" key="1">
    <citation type="submission" date="2018-01" db="EMBL/GenBank/DDBJ databases">
        <title>Whole genome analyses suggest that Burkholderia sensu lato contains two further novel genera in the rhizoxinica-symbiotica group Mycetohabitans gen. nov., and Trinickia gen. nov.: implications for the evolution of diazotrophy and nodulation in the Burkholderiaceae.</title>
        <authorList>
            <person name="Estrada-de los Santos P."/>
            <person name="Palmer M."/>
            <person name="Chavez-Ramirez B."/>
            <person name="Beukes C."/>
            <person name="Steenkamp E.T."/>
            <person name="Hirsch A.M."/>
            <person name="Manyaka P."/>
            <person name="Maluk M."/>
            <person name="Lafos M."/>
            <person name="Crook M."/>
            <person name="Gross E."/>
            <person name="Simon M.F."/>
            <person name="Bueno dos Reis Junior F."/>
            <person name="Poole P.S."/>
            <person name="Venter S.N."/>
            <person name="James E.K."/>
        </authorList>
    </citation>
    <scope>NUCLEOTIDE SEQUENCE [LARGE SCALE GENOMIC DNA]</scope>
    <source>
        <strain evidence="2 3">GIMN1.004</strain>
    </source>
</reference>
<feature type="region of interest" description="Disordered" evidence="1">
    <location>
        <begin position="1"/>
        <end position="65"/>
    </location>
</feature>
<organism evidence="2 3">
    <name type="scientific">Trinickia dabaoshanensis</name>
    <dbReference type="NCBI Taxonomy" id="564714"/>
    <lineage>
        <taxon>Bacteria</taxon>
        <taxon>Pseudomonadati</taxon>
        <taxon>Pseudomonadota</taxon>
        <taxon>Betaproteobacteria</taxon>
        <taxon>Burkholderiales</taxon>
        <taxon>Burkholderiaceae</taxon>
        <taxon>Trinickia</taxon>
    </lineage>
</organism>